<sequence length="281" mass="31772">MKLNIPIEETIKNRVSVRSYDSKGLSENDKEKLVNAISQLTNPFGENVRIHLIEKDTVSNGEKLGTYGVIKGAKTFLGVTVDKSEFGLVAAGYQFENLVLIATNMGLGTVWLAATFSREQFEKAMDIQEDELFPAISPIGYAASKRSITESIMRKTMKSDKRKPWEEIFFQDSFGNSLSKEDANEYVNPLEMLRLAPSATNAQPWRVVKKQGFYHFFETHKSNASEDEKMIKKVDLGIALSHFHQTVLEYGLPGCFEKLADIKIDIPDNANYIISWNMEKK</sequence>
<keyword evidence="3" id="KW-0285">Flavoprotein</keyword>
<dbReference type="Proteomes" id="UP000031866">
    <property type="component" value="Chromosome"/>
</dbReference>
<dbReference type="GO" id="GO:0016491">
    <property type="term" value="F:oxidoreductase activity"/>
    <property type="evidence" value="ECO:0007669"/>
    <property type="project" value="UniProtKB-KW"/>
</dbReference>
<evidence type="ECO:0000256" key="3">
    <source>
        <dbReference type="ARBA" id="ARBA00022630"/>
    </source>
</evidence>
<dbReference type="Gene3D" id="3.40.109.30">
    <property type="entry name" value="putative nitroreductase (tm1586), domain 2"/>
    <property type="match status" value="1"/>
</dbReference>
<feature type="domain" description="Putative nitroreductase TM1586" evidence="6">
    <location>
        <begin position="7"/>
        <end position="246"/>
    </location>
</feature>
<dbReference type="Pfam" id="PF14512">
    <property type="entry name" value="TM1586_NiRdase"/>
    <property type="match status" value="1"/>
</dbReference>
<dbReference type="PANTHER" id="PTHR43673">
    <property type="entry name" value="NAD(P)H NITROREDUCTASE YDGI-RELATED"/>
    <property type="match status" value="1"/>
</dbReference>
<reference evidence="8" key="1">
    <citation type="submission" date="2014-12" db="EMBL/GenBank/DDBJ databases">
        <title>Genome sequence of Clostridium beijerinckii strain 59B.</title>
        <authorList>
            <person name="Little G.T."/>
            <person name="Minton N.P."/>
        </authorList>
    </citation>
    <scope>NUCLEOTIDE SEQUENCE [LARGE SCALE GENOMIC DNA]</scope>
    <source>
        <strain evidence="8">59B</strain>
    </source>
</reference>
<dbReference type="SUPFAM" id="SSF55469">
    <property type="entry name" value="FMN-dependent nitroreductase-like"/>
    <property type="match status" value="2"/>
</dbReference>
<dbReference type="OrthoDB" id="9814075at2"/>
<dbReference type="PANTHER" id="PTHR43673:SF2">
    <property type="entry name" value="NITROREDUCTASE"/>
    <property type="match status" value="1"/>
</dbReference>
<evidence type="ECO:0000256" key="1">
    <source>
        <dbReference type="ARBA" id="ARBA00001917"/>
    </source>
</evidence>
<organism evidence="7 8">
    <name type="scientific">Clostridium beijerinckii</name>
    <name type="common">Clostridium MP</name>
    <dbReference type="NCBI Taxonomy" id="1520"/>
    <lineage>
        <taxon>Bacteria</taxon>
        <taxon>Bacillati</taxon>
        <taxon>Bacillota</taxon>
        <taxon>Clostridia</taxon>
        <taxon>Eubacteriales</taxon>
        <taxon>Clostridiaceae</taxon>
        <taxon>Clostridium</taxon>
    </lineage>
</organism>
<evidence type="ECO:0000256" key="5">
    <source>
        <dbReference type="ARBA" id="ARBA00023002"/>
    </source>
</evidence>
<name>A0A0B5QDC3_CLOBE</name>
<evidence type="ECO:0000313" key="8">
    <source>
        <dbReference type="Proteomes" id="UP000031866"/>
    </source>
</evidence>
<keyword evidence="4" id="KW-0288">FMN</keyword>
<evidence type="ECO:0000259" key="6">
    <source>
        <dbReference type="Pfam" id="PF14512"/>
    </source>
</evidence>
<dbReference type="InterPro" id="IPR000415">
    <property type="entry name" value="Nitroreductase-like"/>
</dbReference>
<evidence type="ECO:0000256" key="4">
    <source>
        <dbReference type="ARBA" id="ARBA00022643"/>
    </source>
</evidence>
<evidence type="ECO:0000256" key="2">
    <source>
        <dbReference type="ARBA" id="ARBA00007118"/>
    </source>
</evidence>
<dbReference type="EMBL" id="CP010086">
    <property type="protein sequence ID" value="AJH00195.1"/>
    <property type="molecule type" value="Genomic_DNA"/>
</dbReference>
<keyword evidence="5" id="KW-0560">Oxidoreductase</keyword>
<dbReference type="AlphaFoldDB" id="A0A0B5QDC3"/>
<dbReference type="Gene3D" id="3.40.109.10">
    <property type="entry name" value="NADH Oxidase"/>
    <property type="match status" value="1"/>
</dbReference>
<dbReference type="RefSeq" id="WP_041897834.1">
    <property type="nucleotide sequence ID" value="NZ_CP010086.2"/>
</dbReference>
<accession>A0A0B5QDC3</accession>
<comment type="cofactor">
    <cofactor evidence="1">
        <name>FMN</name>
        <dbReference type="ChEBI" id="CHEBI:58210"/>
    </cofactor>
</comment>
<comment type="similarity">
    <text evidence="2">Belongs to the nitroreductase family.</text>
</comment>
<protein>
    <submittedName>
        <fullName evidence="7">Nitroreductase</fullName>
    </submittedName>
</protein>
<dbReference type="KEGG" id="cbei:LF65_03638"/>
<dbReference type="STRING" id="1520.LF65_03638"/>
<gene>
    <name evidence="7" type="ORF">LF65_03638</name>
</gene>
<proteinExistence type="inferred from homology"/>
<dbReference type="InterPro" id="IPR029478">
    <property type="entry name" value="TM1586_NiRdase"/>
</dbReference>
<evidence type="ECO:0000313" key="7">
    <source>
        <dbReference type="EMBL" id="AJH00195.1"/>
    </source>
</evidence>